<organism evidence="3 4">
    <name type="scientific">Vibrio agarilyticus</name>
    <dbReference type="NCBI Taxonomy" id="2726741"/>
    <lineage>
        <taxon>Bacteria</taxon>
        <taxon>Pseudomonadati</taxon>
        <taxon>Pseudomonadota</taxon>
        <taxon>Gammaproteobacteria</taxon>
        <taxon>Vibrionales</taxon>
        <taxon>Vibrionaceae</taxon>
        <taxon>Vibrio</taxon>
    </lineage>
</organism>
<dbReference type="SUPFAM" id="SSF55920">
    <property type="entry name" value="Creatinase/aminopeptidase"/>
    <property type="match status" value="1"/>
</dbReference>
<feature type="domain" description="Peptidase M24" evidence="1">
    <location>
        <begin position="171"/>
        <end position="378"/>
    </location>
</feature>
<sequence length="395" mass="44761">MAYTVLAFSLVEYQTRLAKVRARMIEHELDVLIVHDPANMCWLTGYNSWSFYVPQCVVVTHYGEPLWFGREMDAAGAKRTCYLEPHNITSYPDAYVMNPPLHPMDYLAQRVLMPRDWHCGRIGVEKDNYYFSAAAYDALWHSLPKCELLDATGLVNQCRAIKSPQELIYLDHAARIVEQMHYIAFELIDVGLPKHHLVAEIQRQATLGVDDHFGDYPSIVPLLPSGTESCAPHLTWDERAFRRGEGTCLEIAGVHRRYHSPLCRTIFLGEPPSFFLRADDALNRGLEAGIEVAKPGNTCADIANALNAILDKAGFSRRDTRCGYSVGLSYPPDWGEHTMSLRASDHTVLEPGMVFHFMPGLWRDDWGLETTESIVITEHGAKPLCDYPRHLFVKK</sequence>
<accession>A0A7X8YFM3</accession>
<evidence type="ECO:0000313" key="3">
    <source>
        <dbReference type="EMBL" id="NLS12068.1"/>
    </source>
</evidence>
<proteinExistence type="predicted"/>
<dbReference type="InterPro" id="IPR000994">
    <property type="entry name" value="Pept_M24"/>
</dbReference>
<dbReference type="Pfam" id="PF01321">
    <property type="entry name" value="Creatinase_N"/>
    <property type="match status" value="1"/>
</dbReference>
<dbReference type="SUPFAM" id="SSF53092">
    <property type="entry name" value="Creatinase/prolidase N-terminal domain"/>
    <property type="match status" value="1"/>
</dbReference>
<dbReference type="Proteomes" id="UP000535589">
    <property type="component" value="Unassembled WGS sequence"/>
</dbReference>
<comment type="caution">
    <text evidence="3">The sequence shown here is derived from an EMBL/GenBank/DDBJ whole genome shotgun (WGS) entry which is preliminary data.</text>
</comment>
<dbReference type="InterPro" id="IPR036005">
    <property type="entry name" value="Creatinase/aminopeptidase-like"/>
</dbReference>
<keyword evidence="4" id="KW-1185">Reference proteome</keyword>
<dbReference type="InterPro" id="IPR029149">
    <property type="entry name" value="Creatin/AminoP/Spt16_N"/>
</dbReference>
<protein>
    <submittedName>
        <fullName evidence="3">M24 family metallopeptidase</fullName>
    </submittedName>
</protein>
<reference evidence="3 4" key="1">
    <citation type="submission" date="2020-04" db="EMBL/GenBank/DDBJ databases">
        <title>Vibrio sp. SM6, a novel species isolated from seawater.</title>
        <authorList>
            <person name="Wang X."/>
        </authorList>
    </citation>
    <scope>NUCLEOTIDE SEQUENCE [LARGE SCALE GENOMIC DNA]</scope>
    <source>
        <strain evidence="3 4">SM6</strain>
    </source>
</reference>
<dbReference type="EMBL" id="JABAIK010000003">
    <property type="protein sequence ID" value="NLS12068.1"/>
    <property type="molecule type" value="Genomic_DNA"/>
</dbReference>
<name>A0A7X8YFM3_9VIBR</name>
<evidence type="ECO:0000259" key="2">
    <source>
        <dbReference type="Pfam" id="PF01321"/>
    </source>
</evidence>
<dbReference type="RefSeq" id="WP_168835178.1">
    <property type="nucleotide sequence ID" value="NZ_JABAIK010000003.1"/>
</dbReference>
<dbReference type="PANTHER" id="PTHR46112">
    <property type="entry name" value="AMINOPEPTIDASE"/>
    <property type="match status" value="1"/>
</dbReference>
<evidence type="ECO:0000313" key="4">
    <source>
        <dbReference type="Proteomes" id="UP000535589"/>
    </source>
</evidence>
<dbReference type="AlphaFoldDB" id="A0A7X8YFM3"/>
<dbReference type="Gene3D" id="3.40.350.10">
    <property type="entry name" value="Creatinase/prolidase N-terminal domain"/>
    <property type="match status" value="1"/>
</dbReference>
<evidence type="ECO:0000259" key="1">
    <source>
        <dbReference type="Pfam" id="PF00557"/>
    </source>
</evidence>
<dbReference type="PANTHER" id="PTHR46112:SF2">
    <property type="entry name" value="XAA-PRO AMINOPEPTIDASE P-RELATED"/>
    <property type="match status" value="1"/>
</dbReference>
<dbReference type="Pfam" id="PF00557">
    <property type="entry name" value="Peptidase_M24"/>
    <property type="match status" value="1"/>
</dbReference>
<dbReference type="Gene3D" id="3.90.230.10">
    <property type="entry name" value="Creatinase/methionine aminopeptidase superfamily"/>
    <property type="match status" value="1"/>
</dbReference>
<dbReference type="CDD" id="cd01066">
    <property type="entry name" value="APP_MetAP"/>
    <property type="match status" value="1"/>
</dbReference>
<feature type="domain" description="Creatinase N-terminal" evidence="2">
    <location>
        <begin position="16"/>
        <end position="161"/>
    </location>
</feature>
<gene>
    <name evidence="3" type="ORF">HGP28_04065</name>
</gene>
<dbReference type="InterPro" id="IPR000587">
    <property type="entry name" value="Creatinase_N"/>
</dbReference>
<dbReference type="InterPro" id="IPR050659">
    <property type="entry name" value="Peptidase_M24B"/>
</dbReference>